<keyword evidence="2" id="KW-0812">Transmembrane</keyword>
<comment type="caution">
    <text evidence="3">The sequence shown here is derived from an EMBL/GenBank/DDBJ whole genome shotgun (WGS) entry which is preliminary data.</text>
</comment>
<evidence type="ECO:0008006" key="5">
    <source>
        <dbReference type="Google" id="ProtNLM"/>
    </source>
</evidence>
<dbReference type="EMBL" id="BQXH01000007">
    <property type="protein sequence ID" value="GKS81232.1"/>
    <property type="molecule type" value="Genomic_DNA"/>
</dbReference>
<dbReference type="Proteomes" id="UP001055149">
    <property type="component" value="Unassembled WGS sequence"/>
</dbReference>
<evidence type="ECO:0000256" key="2">
    <source>
        <dbReference type="SAM" id="Phobius"/>
    </source>
</evidence>
<evidence type="ECO:0000313" key="4">
    <source>
        <dbReference type="Proteomes" id="UP001055149"/>
    </source>
</evidence>
<sequence length="425" mass="47763">MDSLKKISKKTWLIIAVVVIVFGGIWYFASHKKVSVLDKEDVNMSFDGYDSEGSYYYNNSGIEKKIVQTLIDKTKLSDYWESKVKNNLESLSDLEELKDPENLDGMETILGQKLKPSERKHLLRLGQRAKDVDVDAYDNAKTSELSNGDKVTVEVTVEPNGDKDSSDSAEDHDVKSNPIKPQKMTFKVKGLKKIKTASTKGILSKINASFSGFNGRGQIKIKTDLNNLSDRDVKVKKNGQLSNGDKVTVKFSKDIFKKRGYSFHGSREKTFKVSGLTNLDQVVSVASVQKLTDKELYDFLNNDDGHLKIDMELKGIYVLPIDEYSTHDDYSEKQYQGSQKEVLVNEDPEEDNQKFSVVAVYHASRKDIPTGDTEVANWTVAIDGLEYQGKQIKVDGSNTPHLMDFDSMTLQEKLNNLAIIGSKVK</sequence>
<evidence type="ECO:0000256" key="1">
    <source>
        <dbReference type="SAM" id="MobiDB-lite"/>
    </source>
</evidence>
<organism evidence="3 4">
    <name type="scientific">Ligilactobacillus pabuli</name>
    <dbReference type="NCBI Taxonomy" id="2886039"/>
    <lineage>
        <taxon>Bacteria</taxon>
        <taxon>Bacillati</taxon>
        <taxon>Bacillota</taxon>
        <taxon>Bacilli</taxon>
        <taxon>Lactobacillales</taxon>
        <taxon>Lactobacillaceae</taxon>
        <taxon>Ligilactobacillus</taxon>
    </lineage>
</organism>
<dbReference type="RefSeq" id="WP_244054994.1">
    <property type="nucleotide sequence ID" value="NZ_BQXH01000007.1"/>
</dbReference>
<proteinExistence type="predicted"/>
<name>A0ABQ5JI75_9LACO</name>
<feature type="compositionally biased region" description="Basic and acidic residues" evidence="1">
    <location>
        <begin position="160"/>
        <end position="175"/>
    </location>
</feature>
<keyword evidence="2" id="KW-0472">Membrane</keyword>
<keyword evidence="4" id="KW-1185">Reference proteome</keyword>
<keyword evidence="2" id="KW-1133">Transmembrane helix</keyword>
<feature type="region of interest" description="Disordered" evidence="1">
    <location>
        <begin position="158"/>
        <end position="181"/>
    </location>
</feature>
<reference evidence="3" key="1">
    <citation type="journal article" date="2022" name="Int. J. Syst. Evol. Microbiol.">
        <title>A novel species of lactic acid bacteria, Ligilactobacillus pabuli sp. nov., isolated from alfalfa silage.</title>
        <authorList>
            <person name="Tohno M."/>
            <person name="Tanizawa Y."/>
            <person name="Sawada H."/>
            <person name="Sakamoto M."/>
            <person name="Ohkuma M."/>
            <person name="Kobayashi H."/>
        </authorList>
    </citation>
    <scope>NUCLEOTIDE SEQUENCE</scope>
    <source>
        <strain evidence="3">AF129</strain>
    </source>
</reference>
<feature type="transmembrane region" description="Helical" evidence="2">
    <location>
        <begin position="12"/>
        <end position="29"/>
    </location>
</feature>
<protein>
    <recommendedName>
        <fullName evidence="5">HlyD family secretion protein</fullName>
    </recommendedName>
</protein>
<gene>
    <name evidence="3" type="ORF">LPAF129_09180</name>
</gene>
<accession>A0ABQ5JI75</accession>
<evidence type="ECO:0000313" key="3">
    <source>
        <dbReference type="EMBL" id="GKS81232.1"/>
    </source>
</evidence>